<protein>
    <submittedName>
        <fullName evidence="2">Uncharacterized protein</fullName>
    </submittedName>
</protein>
<keyword evidence="3" id="KW-1185">Reference proteome</keyword>
<accession>A0AAI8CMJ9</accession>
<dbReference type="EMBL" id="CP014334">
    <property type="protein sequence ID" value="AMW32990.1"/>
    <property type="molecule type" value="Genomic_DNA"/>
</dbReference>
<proteinExistence type="predicted"/>
<reference evidence="2 3" key="1">
    <citation type="journal article" date="2015" name="Stand. Genomic Sci.">
        <title>Genome sequence of a native-feather degrading extremely thermophilic Eubacterium, Fervidobacterium islandicum AW-1.</title>
        <authorList>
            <person name="Lee Y.J."/>
            <person name="Jeong H."/>
            <person name="Park G.S."/>
            <person name="Kwak Y."/>
            <person name="Lee S.J."/>
            <person name="Lee S.J."/>
            <person name="Park M.K."/>
            <person name="Kim J.Y."/>
            <person name="Kang H.K."/>
            <person name="Shin J.H."/>
            <person name="Lee D.W."/>
        </authorList>
    </citation>
    <scope>NUCLEOTIDE SEQUENCE [LARGE SCALE GENOMIC DNA]</scope>
    <source>
        <strain evidence="2 3">AW-1</strain>
    </source>
</reference>
<keyword evidence="1" id="KW-0812">Transmembrane</keyword>
<dbReference type="AlphaFoldDB" id="A0AAI8CMJ9"/>
<evidence type="ECO:0000256" key="1">
    <source>
        <dbReference type="SAM" id="Phobius"/>
    </source>
</evidence>
<keyword evidence="1" id="KW-1133">Transmembrane helix</keyword>
<name>A0AAI8CMJ9_FERIS</name>
<evidence type="ECO:0000313" key="2">
    <source>
        <dbReference type="EMBL" id="AMW32990.1"/>
    </source>
</evidence>
<organism evidence="2 3">
    <name type="scientific">Fervidobacterium islandicum</name>
    <dbReference type="NCBI Taxonomy" id="2423"/>
    <lineage>
        <taxon>Bacteria</taxon>
        <taxon>Thermotogati</taxon>
        <taxon>Thermotogota</taxon>
        <taxon>Thermotogae</taxon>
        <taxon>Thermotogales</taxon>
        <taxon>Fervidobacteriaceae</taxon>
        <taxon>Fervidobacterium</taxon>
    </lineage>
</organism>
<evidence type="ECO:0000313" key="3">
    <source>
        <dbReference type="Proteomes" id="UP000093740"/>
    </source>
</evidence>
<feature type="transmembrane region" description="Helical" evidence="1">
    <location>
        <begin position="6"/>
        <end position="22"/>
    </location>
</feature>
<dbReference type="Proteomes" id="UP000093740">
    <property type="component" value="Chromosome"/>
</dbReference>
<gene>
    <name evidence="2" type="ORF">NA23_06825</name>
</gene>
<dbReference type="KEGG" id="fia:NA23_06825"/>
<keyword evidence="1" id="KW-0472">Membrane</keyword>
<dbReference type="RefSeq" id="WP_033191980.1">
    <property type="nucleotide sequence ID" value="NZ_CP014334.2"/>
</dbReference>
<sequence length="311" mass="36355">MVWFVVFLISMVTILTIFFVLLKRRLSDKIESEAFLNKLLAGFGIVLDTEKLGISIWIDNDLTYINSILLEHSNLLGIDIKSRKELDELFAHPEKHLVIYDVITEIKKRREANVQEYYGSWRKEIGQKYIEIKYIRRFLDGKQYVVLTTRDVSHELSNLETTILAELNEIFEEEISKESISLYEFGDRIRTILNKHGLVDIFGVGLLRTNGEIYFPYFKYADEDDRSGLVMSPSEKTMSRYIIDKGLKLHIKSALKQQDLGDGYRLKKIRGEDFTIYGVPIIFRGQTRGVILFEKQGTEQFRTQRLLYSIK</sequence>